<dbReference type="SMART" id="SM00822">
    <property type="entry name" value="PKS_KR"/>
    <property type="match status" value="1"/>
</dbReference>
<keyword evidence="3" id="KW-0134">Cell wall</keyword>
<comment type="catalytic activity">
    <reaction evidence="6">
        <text>a (3R)-hydroxyacyl-[ACP] + NADP(+) = a 3-oxoacyl-[ACP] + NADPH + H(+)</text>
        <dbReference type="Rhea" id="RHEA:17397"/>
        <dbReference type="Rhea" id="RHEA-COMP:9916"/>
        <dbReference type="Rhea" id="RHEA-COMP:9945"/>
        <dbReference type="ChEBI" id="CHEBI:15378"/>
        <dbReference type="ChEBI" id="CHEBI:57783"/>
        <dbReference type="ChEBI" id="CHEBI:58349"/>
        <dbReference type="ChEBI" id="CHEBI:78776"/>
        <dbReference type="ChEBI" id="CHEBI:78827"/>
        <dbReference type="EC" id="1.1.1.100"/>
    </reaction>
    <physiologicalReaction direction="right-to-left" evidence="6">
        <dbReference type="Rhea" id="RHEA:17399"/>
    </physiologicalReaction>
</comment>
<name>A0A2S8J6P6_RHOOP</name>
<dbReference type="InterPro" id="IPR002347">
    <property type="entry name" value="SDR_fam"/>
</dbReference>
<dbReference type="Pfam" id="PF13561">
    <property type="entry name" value="adh_short_C2"/>
    <property type="match status" value="1"/>
</dbReference>
<dbReference type="PRINTS" id="PR00081">
    <property type="entry name" value="GDHRDH"/>
</dbReference>
<proteinExistence type="inferred from homology"/>
<dbReference type="EMBL" id="PUIO01000030">
    <property type="protein sequence ID" value="PQP22609.1"/>
    <property type="molecule type" value="Genomic_DNA"/>
</dbReference>
<evidence type="ECO:0000256" key="5">
    <source>
        <dbReference type="ARBA" id="ARBA00040781"/>
    </source>
</evidence>
<dbReference type="Proteomes" id="UP000239290">
    <property type="component" value="Unassembled WGS sequence"/>
</dbReference>
<evidence type="ECO:0000313" key="9">
    <source>
        <dbReference type="Proteomes" id="UP000239290"/>
    </source>
</evidence>
<evidence type="ECO:0000256" key="1">
    <source>
        <dbReference type="ARBA" id="ARBA00004191"/>
    </source>
</evidence>
<protein>
    <recommendedName>
        <fullName evidence="5">3-oxoacyl-[acyl-carrier-protein] reductase MabA</fullName>
    </recommendedName>
</protein>
<dbReference type="RefSeq" id="WP_105417983.1">
    <property type="nucleotide sequence ID" value="NZ_PUIO01000030.1"/>
</dbReference>
<dbReference type="NCBIfam" id="NF009466">
    <property type="entry name" value="PRK12826.1-2"/>
    <property type="match status" value="1"/>
</dbReference>
<sequence>MNRYTDQIVLVTGAGQGLGAAMAHRFAAEGATVAIAEINDTAGQTLATELTDRYGRPATSHPVDVASAEQVQDWVDTIADTHGRIDALVNNAGIIRDNRIEKISVEDWHAVIDVSLTGSFLCAQAVLPHMRARTYGRIVSFSSMSWRGNFGQANYVAAKAGIVGLTRTIALEAAHDGITANAIAPGLIETPMLASMNGPARDKLVSKVPQKRTGDPNDIAEAAAYLCSPAAGYVSGIVLDVDGGLGIGSSIR</sequence>
<evidence type="ECO:0000256" key="6">
    <source>
        <dbReference type="ARBA" id="ARBA00047400"/>
    </source>
</evidence>
<accession>A0A2S8J6P6</accession>
<dbReference type="GO" id="GO:0004316">
    <property type="term" value="F:3-oxoacyl-[acyl-carrier-protein] reductase (NADPH) activity"/>
    <property type="evidence" value="ECO:0007669"/>
    <property type="project" value="UniProtKB-EC"/>
</dbReference>
<feature type="domain" description="Ketoreductase" evidence="7">
    <location>
        <begin position="7"/>
        <end position="186"/>
    </location>
</feature>
<keyword evidence="3" id="KW-0964">Secreted</keyword>
<comment type="subcellular location">
    <subcellularLocation>
        <location evidence="1">Secreted</location>
        <location evidence="1">Cell wall</location>
    </subcellularLocation>
</comment>
<evidence type="ECO:0000313" key="8">
    <source>
        <dbReference type="EMBL" id="PQP22609.1"/>
    </source>
</evidence>
<dbReference type="InterPro" id="IPR057326">
    <property type="entry name" value="KR_dom"/>
</dbReference>
<organism evidence="8 9">
    <name type="scientific">Rhodococcus opacus</name>
    <name type="common">Nocardia opaca</name>
    <dbReference type="NCBI Taxonomy" id="37919"/>
    <lineage>
        <taxon>Bacteria</taxon>
        <taxon>Bacillati</taxon>
        <taxon>Actinomycetota</taxon>
        <taxon>Actinomycetes</taxon>
        <taxon>Mycobacteriales</taxon>
        <taxon>Nocardiaceae</taxon>
        <taxon>Rhodococcus</taxon>
    </lineage>
</organism>
<evidence type="ECO:0000259" key="7">
    <source>
        <dbReference type="SMART" id="SM00822"/>
    </source>
</evidence>
<dbReference type="PROSITE" id="PS00061">
    <property type="entry name" value="ADH_SHORT"/>
    <property type="match status" value="1"/>
</dbReference>
<dbReference type="InterPro" id="IPR020904">
    <property type="entry name" value="Sc_DH/Rdtase_CS"/>
</dbReference>
<keyword evidence="4" id="KW-0560">Oxidoreductase</keyword>
<dbReference type="PRINTS" id="PR00080">
    <property type="entry name" value="SDRFAMILY"/>
</dbReference>
<comment type="similarity">
    <text evidence="2">Belongs to the short-chain dehydrogenases/reductases (SDR) family.</text>
</comment>
<evidence type="ECO:0000256" key="2">
    <source>
        <dbReference type="ARBA" id="ARBA00006484"/>
    </source>
</evidence>
<evidence type="ECO:0000256" key="3">
    <source>
        <dbReference type="ARBA" id="ARBA00022512"/>
    </source>
</evidence>
<dbReference type="FunFam" id="3.40.50.720:FF:000173">
    <property type="entry name" value="3-oxoacyl-[acyl-carrier protein] reductase"/>
    <property type="match status" value="1"/>
</dbReference>
<comment type="caution">
    <text evidence="8">The sequence shown here is derived from an EMBL/GenBank/DDBJ whole genome shotgun (WGS) entry which is preliminary data.</text>
</comment>
<reference evidence="9" key="1">
    <citation type="submission" date="2018-02" db="EMBL/GenBank/DDBJ databases">
        <title>Draft genome sequencing of Rhodococcus opacus KU647198.</title>
        <authorList>
            <person name="Zheng B.-X."/>
        </authorList>
    </citation>
    <scope>NUCLEOTIDE SEQUENCE [LARGE SCALE GENOMIC DNA]</scope>
    <source>
        <strain evidence="9">04-OD7</strain>
    </source>
</reference>
<dbReference type="GO" id="GO:0032787">
    <property type="term" value="P:monocarboxylic acid metabolic process"/>
    <property type="evidence" value="ECO:0007669"/>
    <property type="project" value="UniProtKB-ARBA"/>
</dbReference>
<dbReference type="SUPFAM" id="SSF51735">
    <property type="entry name" value="NAD(P)-binding Rossmann-fold domains"/>
    <property type="match status" value="1"/>
</dbReference>
<dbReference type="PANTHER" id="PTHR42879:SF2">
    <property type="entry name" value="3-OXOACYL-[ACYL-CARRIER-PROTEIN] REDUCTASE FABG"/>
    <property type="match status" value="1"/>
</dbReference>
<evidence type="ECO:0000256" key="4">
    <source>
        <dbReference type="ARBA" id="ARBA00023002"/>
    </source>
</evidence>
<dbReference type="AlphaFoldDB" id="A0A2S8J6P6"/>
<dbReference type="Gene3D" id="3.40.50.720">
    <property type="entry name" value="NAD(P)-binding Rossmann-like Domain"/>
    <property type="match status" value="1"/>
</dbReference>
<dbReference type="InterPro" id="IPR036291">
    <property type="entry name" value="NAD(P)-bd_dom_sf"/>
</dbReference>
<gene>
    <name evidence="8" type="ORF">C5613_23460</name>
</gene>
<dbReference type="PANTHER" id="PTHR42879">
    <property type="entry name" value="3-OXOACYL-(ACYL-CARRIER-PROTEIN) REDUCTASE"/>
    <property type="match status" value="1"/>
</dbReference>
<dbReference type="InterPro" id="IPR050259">
    <property type="entry name" value="SDR"/>
</dbReference>